<reference evidence="3" key="1">
    <citation type="journal article" date="2020" name="Microbiol. Resour. Announc.">
        <title>Draft Genome Sequences of Thiorhodococcus mannitoliphagus and Thiorhodococcus minor, Purple Sulfur Photosynthetic Bacteria in the Gammaproteobacterial Family Chromatiaceae.</title>
        <authorList>
            <person name="Aviles F.A."/>
            <person name="Meyer T.E."/>
            <person name="Kyndt J.A."/>
        </authorList>
    </citation>
    <scope>NUCLEOTIDE SEQUENCE [LARGE SCALE GENOMIC DNA]</scope>
    <source>
        <strain evidence="3">DSM 18266</strain>
    </source>
</reference>
<organism evidence="2 3">
    <name type="scientific">Thiorhodococcus mannitoliphagus</name>
    <dbReference type="NCBI Taxonomy" id="329406"/>
    <lineage>
        <taxon>Bacteria</taxon>
        <taxon>Pseudomonadati</taxon>
        <taxon>Pseudomonadota</taxon>
        <taxon>Gammaproteobacteria</taxon>
        <taxon>Chromatiales</taxon>
        <taxon>Chromatiaceae</taxon>
        <taxon>Thiorhodococcus</taxon>
    </lineage>
</organism>
<evidence type="ECO:0000313" key="2">
    <source>
        <dbReference type="EMBL" id="NEX22219.1"/>
    </source>
</evidence>
<protein>
    <submittedName>
        <fullName evidence="2">Uncharacterized protein</fullName>
    </submittedName>
</protein>
<name>A0A6P1DX08_9GAMM</name>
<dbReference type="AlphaFoldDB" id="A0A6P1DX08"/>
<dbReference type="EMBL" id="JAAIJR010000088">
    <property type="protein sequence ID" value="NEX22219.1"/>
    <property type="molecule type" value="Genomic_DNA"/>
</dbReference>
<sequence>MRRLPVKTLKIDREFVDGLARSLSDLGGSKRGSGRARPFRSGFEAHSGSM</sequence>
<keyword evidence="3" id="KW-1185">Reference proteome</keyword>
<reference evidence="2 3" key="2">
    <citation type="submission" date="2020-02" db="EMBL/GenBank/DDBJ databases">
        <title>Genome sequences of Thiorhodococcus mannitoliphagus and Thiorhodococcus minor, purple sulfur photosynthetic bacteria in the gammaproteobacterial family, Chromatiaceae.</title>
        <authorList>
            <person name="Aviles F.A."/>
            <person name="Meyer T.E."/>
            <person name="Kyndt J.A."/>
        </authorList>
    </citation>
    <scope>NUCLEOTIDE SEQUENCE [LARGE SCALE GENOMIC DNA]</scope>
    <source>
        <strain evidence="2 3">DSM 18266</strain>
    </source>
</reference>
<proteinExistence type="predicted"/>
<feature type="region of interest" description="Disordered" evidence="1">
    <location>
        <begin position="24"/>
        <end position="50"/>
    </location>
</feature>
<evidence type="ECO:0000256" key="1">
    <source>
        <dbReference type="SAM" id="MobiDB-lite"/>
    </source>
</evidence>
<accession>A0A6P1DX08</accession>
<gene>
    <name evidence="2" type="ORF">G3480_18235</name>
</gene>
<dbReference type="Proteomes" id="UP000471640">
    <property type="component" value="Unassembled WGS sequence"/>
</dbReference>
<evidence type="ECO:0000313" key="3">
    <source>
        <dbReference type="Proteomes" id="UP000471640"/>
    </source>
</evidence>
<comment type="caution">
    <text evidence="2">The sequence shown here is derived from an EMBL/GenBank/DDBJ whole genome shotgun (WGS) entry which is preliminary data.</text>
</comment>